<comment type="caution">
    <text evidence="2">The sequence shown here is derived from an EMBL/GenBank/DDBJ whole genome shotgun (WGS) entry which is preliminary data.</text>
</comment>
<feature type="compositionally biased region" description="Basic and acidic residues" evidence="1">
    <location>
        <begin position="1"/>
        <end position="23"/>
    </location>
</feature>
<evidence type="ECO:0000256" key="1">
    <source>
        <dbReference type="SAM" id="MobiDB-lite"/>
    </source>
</evidence>
<dbReference type="Proteomes" id="UP000176198">
    <property type="component" value="Unassembled WGS sequence"/>
</dbReference>
<sequence length="150" mass="16423">MTEKSASESFSERATAKGLDPDRLQASLRRIGGSSIQQEQIKAQRGAGRLKRALEAQGPSPAQKAAEAAARQKRLNTVAFGIDDPGGELPSQRPPAPSAPGWLKHVHQETQSRARGPTPEEQEEIDRIDRENLEKAQRGFPQKKADEPVR</sequence>
<proteinExistence type="predicted"/>
<name>A0A1F7WK52_9BACT</name>
<dbReference type="EMBL" id="MGFJ01000020">
    <property type="protein sequence ID" value="OGM02518.1"/>
    <property type="molecule type" value="Genomic_DNA"/>
</dbReference>
<organism evidence="2 3">
    <name type="scientific">Candidatus Woesebacteria bacterium GWA1_41_8</name>
    <dbReference type="NCBI Taxonomy" id="1802471"/>
    <lineage>
        <taxon>Bacteria</taxon>
        <taxon>Candidatus Woeseibacteriota</taxon>
    </lineage>
</organism>
<feature type="compositionally biased region" description="Basic and acidic residues" evidence="1">
    <location>
        <begin position="125"/>
        <end position="150"/>
    </location>
</feature>
<evidence type="ECO:0000313" key="2">
    <source>
        <dbReference type="EMBL" id="OGM02518.1"/>
    </source>
</evidence>
<gene>
    <name evidence="2" type="ORF">A2115_00860</name>
</gene>
<evidence type="ECO:0000313" key="3">
    <source>
        <dbReference type="Proteomes" id="UP000176198"/>
    </source>
</evidence>
<dbReference type="AlphaFoldDB" id="A0A1F7WK52"/>
<dbReference type="STRING" id="1802471.A2115_00860"/>
<protein>
    <submittedName>
        <fullName evidence="2">Uncharacterized protein</fullName>
    </submittedName>
</protein>
<feature type="region of interest" description="Disordered" evidence="1">
    <location>
        <begin position="1"/>
        <end position="150"/>
    </location>
</feature>
<accession>A0A1F7WK52</accession>
<reference evidence="2 3" key="1">
    <citation type="journal article" date="2016" name="Nat. Commun.">
        <title>Thousands of microbial genomes shed light on interconnected biogeochemical processes in an aquifer system.</title>
        <authorList>
            <person name="Anantharaman K."/>
            <person name="Brown C.T."/>
            <person name="Hug L.A."/>
            <person name="Sharon I."/>
            <person name="Castelle C.J."/>
            <person name="Probst A.J."/>
            <person name="Thomas B.C."/>
            <person name="Singh A."/>
            <person name="Wilkins M.J."/>
            <person name="Karaoz U."/>
            <person name="Brodie E.L."/>
            <person name="Williams K.H."/>
            <person name="Hubbard S.S."/>
            <person name="Banfield J.F."/>
        </authorList>
    </citation>
    <scope>NUCLEOTIDE SEQUENCE [LARGE SCALE GENOMIC DNA]</scope>
</reference>